<dbReference type="EMBL" id="FPBO01000040">
    <property type="protein sequence ID" value="SFV13941.1"/>
    <property type="molecule type" value="Genomic_DNA"/>
</dbReference>
<evidence type="ECO:0000256" key="6">
    <source>
        <dbReference type="ARBA" id="ARBA00023136"/>
    </source>
</evidence>
<sequence length="372" mass="41359">MSDDKTEEPTDKKIEDARKKGQIAMSRDLAKVGPLLAIAEIAFITEPQWRGAVHSQMELGLMRIGQPFLPALMEVMTGSGILLLITFLMCFVVCIPVAVVFHWGQFGILIAPEAATMKFDKLNPVNGIKGIFSKKKLFEVMISVAKASLIGWFVYIQVRSELPSIIQLAGGSPSDAYFGFIGMLRDIFHALVGVCILVGIVDLGIQKAFHKKDLMMDKEEIKREYKESEGDPMVKGQRKQLAREWANEEPAARTENANAVVVNPTHFAVAMFYDPSEAMVPVVLAKGKDDIAQAMIRRAREHNIPVIRHVWLARTLYATGKADNVIPKSSYEAVAQVYAVVNELVAMQDTGREVELESLGEPPESYRKKENQ</sequence>
<accession>A0A1I7LW66</accession>
<dbReference type="STRING" id="1035707.SAMN05216552_104050"/>
<organism evidence="8 9">
    <name type="scientific">Pseudoduganella namucuonensis</name>
    <dbReference type="NCBI Taxonomy" id="1035707"/>
    <lineage>
        <taxon>Bacteria</taxon>
        <taxon>Pseudomonadati</taxon>
        <taxon>Pseudomonadota</taxon>
        <taxon>Betaproteobacteria</taxon>
        <taxon>Burkholderiales</taxon>
        <taxon>Oxalobacteraceae</taxon>
        <taxon>Telluria group</taxon>
        <taxon>Pseudoduganella</taxon>
    </lineage>
</organism>
<proteinExistence type="inferred from homology"/>
<dbReference type="InterPro" id="IPR006307">
    <property type="entry name" value="BsaZ-like"/>
</dbReference>
<dbReference type="NCBIfam" id="TIGR01404">
    <property type="entry name" value="FlhB_rel_III"/>
    <property type="match status" value="1"/>
</dbReference>
<comment type="similarity">
    <text evidence="2">Belongs to the type III secretion exporter family.</text>
</comment>
<gene>
    <name evidence="8" type="ORF">SAMN05216552_104050</name>
</gene>
<feature type="transmembrane region" description="Helical" evidence="7">
    <location>
        <begin position="187"/>
        <end position="205"/>
    </location>
</feature>
<dbReference type="GO" id="GO:0005886">
    <property type="term" value="C:plasma membrane"/>
    <property type="evidence" value="ECO:0007669"/>
    <property type="project" value="UniProtKB-SubCell"/>
</dbReference>
<evidence type="ECO:0000313" key="8">
    <source>
        <dbReference type="EMBL" id="SFV13941.1"/>
    </source>
</evidence>
<dbReference type="SUPFAM" id="SSF160544">
    <property type="entry name" value="EscU C-terminal domain-like"/>
    <property type="match status" value="1"/>
</dbReference>
<dbReference type="PANTHER" id="PTHR30531:SF12">
    <property type="entry name" value="FLAGELLAR BIOSYNTHETIC PROTEIN FLHB"/>
    <property type="match status" value="1"/>
</dbReference>
<dbReference type="Pfam" id="PF01312">
    <property type="entry name" value="Bac_export_2"/>
    <property type="match status" value="1"/>
</dbReference>
<dbReference type="InterPro" id="IPR006135">
    <property type="entry name" value="T3SS_substrate_exporter"/>
</dbReference>
<dbReference type="AlphaFoldDB" id="A0A1I7LW66"/>
<reference evidence="9" key="1">
    <citation type="submission" date="2016-10" db="EMBL/GenBank/DDBJ databases">
        <authorList>
            <person name="Varghese N."/>
            <person name="Submissions S."/>
        </authorList>
    </citation>
    <scope>NUCLEOTIDE SEQUENCE [LARGE SCALE GENOMIC DNA]</scope>
    <source>
        <strain evidence="9">CGMCC 1.11014</strain>
    </source>
</reference>
<dbReference type="RefSeq" id="WP_093559712.1">
    <property type="nucleotide sequence ID" value="NZ_FPBO01000040.1"/>
</dbReference>
<feature type="transmembrane region" description="Helical" evidence="7">
    <location>
        <begin position="137"/>
        <end position="158"/>
    </location>
</feature>
<evidence type="ECO:0000256" key="4">
    <source>
        <dbReference type="ARBA" id="ARBA00022692"/>
    </source>
</evidence>
<dbReference type="OrthoDB" id="9807950at2"/>
<evidence type="ECO:0000256" key="3">
    <source>
        <dbReference type="ARBA" id="ARBA00022475"/>
    </source>
</evidence>
<dbReference type="GO" id="GO:0009306">
    <property type="term" value="P:protein secretion"/>
    <property type="evidence" value="ECO:0007669"/>
    <property type="project" value="InterPro"/>
</dbReference>
<dbReference type="InterPro" id="IPR029025">
    <property type="entry name" value="T3SS_substrate_exporter_C"/>
</dbReference>
<keyword evidence="3" id="KW-1003">Cell membrane</keyword>
<keyword evidence="5 7" id="KW-1133">Transmembrane helix</keyword>
<keyword evidence="9" id="KW-1185">Reference proteome</keyword>
<dbReference type="PANTHER" id="PTHR30531">
    <property type="entry name" value="FLAGELLAR BIOSYNTHETIC PROTEIN FLHB"/>
    <property type="match status" value="1"/>
</dbReference>
<dbReference type="Proteomes" id="UP000199391">
    <property type="component" value="Unassembled WGS sequence"/>
</dbReference>
<evidence type="ECO:0000256" key="2">
    <source>
        <dbReference type="ARBA" id="ARBA00010690"/>
    </source>
</evidence>
<evidence type="ECO:0000313" key="9">
    <source>
        <dbReference type="Proteomes" id="UP000199391"/>
    </source>
</evidence>
<dbReference type="PRINTS" id="PR00950">
    <property type="entry name" value="TYPE3IMSPROT"/>
</dbReference>
<feature type="transmembrane region" description="Helical" evidence="7">
    <location>
        <begin position="81"/>
        <end position="101"/>
    </location>
</feature>
<evidence type="ECO:0000256" key="1">
    <source>
        <dbReference type="ARBA" id="ARBA00004651"/>
    </source>
</evidence>
<keyword evidence="4 7" id="KW-0812">Transmembrane</keyword>
<dbReference type="Gene3D" id="6.10.250.2080">
    <property type="match status" value="1"/>
</dbReference>
<evidence type="ECO:0000256" key="5">
    <source>
        <dbReference type="ARBA" id="ARBA00022989"/>
    </source>
</evidence>
<name>A0A1I7LW66_9BURK</name>
<evidence type="ECO:0000256" key="7">
    <source>
        <dbReference type="SAM" id="Phobius"/>
    </source>
</evidence>
<keyword evidence="6 7" id="KW-0472">Membrane</keyword>
<dbReference type="Gene3D" id="3.40.1690.10">
    <property type="entry name" value="secretion proteins EscU"/>
    <property type="match status" value="1"/>
</dbReference>
<comment type="subcellular location">
    <subcellularLocation>
        <location evidence="1">Cell membrane</location>
        <topology evidence="1">Multi-pass membrane protein</topology>
    </subcellularLocation>
</comment>
<protein>
    <submittedName>
        <fullName evidence="8">Type III secretion protein U</fullName>
    </submittedName>
</protein>